<dbReference type="AlphaFoldDB" id="A0AAQ4PLA9"/>
<feature type="region of interest" description="Disordered" evidence="1">
    <location>
        <begin position="53"/>
        <end position="92"/>
    </location>
</feature>
<accession>A0AAQ4PLA9</accession>
<reference evidence="2" key="2">
    <citation type="submission" date="2025-08" db="UniProtKB">
        <authorList>
            <consortium name="Ensembl"/>
        </authorList>
    </citation>
    <scope>IDENTIFICATION</scope>
</reference>
<reference evidence="2 3" key="1">
    <citation type="journal article" date="2021" name="G3 (Bethesda)">
        <title>Improved contiguity of the threespine stickleback genome using long-read sequencing.</title>
        <authorList>
            <person name="Nath S."/>
            <person name="Shaw D.E."/>
            <person name="White M.A."/>
        </authorList>
    </citation>
    <scope>NUCLEOTIDE SEQUENCE [LARGE SCALE GENOMIC DNA]</scope>
    <source>
        <strain evidence="2 3">Lake Benthic</strain>
    </source>
</reference>
<evidence type="ECO:0000313" key="3">
    <source>
        <dbReference type="Proteomes" id="UP000007635"/>
    </source>
</evidence>
<sequence>ISPFVLQLPRGLCVEKELKTICGDILDALDRHLLPSAVMGEVTTTGTWQSLPLATTERRQRRTAWWPTKLPPTSPCRSSRKPGFKKPQLASA</sequence>
<name>A0AAQ4PLA9_GASAC</name>
<reference evidence="2" key="3">
    <citation type="submission" date="2025-09" db="UniProtKB">
        <authorList>
            <consortium name="Ensembl"/>
        </authorList>
    </citation>
    <scope>IDENTIFICATION</scope>
</reference>
<organism evidence="2 3">
    <name type="scientific">Gasterosteus aculeatus aculeatus</name>
    <name type="common">three-spined stickleback</name>
    <dbReference type="NCBI Taxonomy" id="481459"/>
    <lineage>
        <taxon>Eukaryota</taxon>
        <taxon>Metazoa</taxon>
        <taxon>Chordata</taxon>
        <taxon>Craniata</taxon>
        <taxon>Vertebrata</taxon>
        <taxon>Euteleostomi</taxon>
        <taxon>Actinopterygii</taxon>
        <taxon>Neopterygii</taxon>
        <taxon>Teleostei</taxon>
        <taxon>Neoteleostei</taxon>
        <taxon>Acanthomorphata</taxon>
        <taxon>Eupercaria</taxon>
        <taxon>Perciformes</taxon>
        <taxon>Cottioidei</taxon>
        <taxon>Gasterosteales</taxon>
        <taxon>Gasterosteidae</taxon>
        <taxon>Gasterosteus</taxon>
    </lineage>
</organism>
<dbReference type="Proteomes" id="UP000007635">
    <property type="component" value="Chromosome I"/>
</dbReference>
<dbReference type="GeneTree" id="ENSGT00910000146738"/>
<proteinExistence type="predicted"/>
<dbReference type="Ensembl" id="ENSGACT00000079576.1">
    <property type="protein sequence ID" value="ENSGACP00000039427.1"/>
    <property type="gene ID" value="ENSGACG00000025612.1"/>
</dbReference>
<keyword evidence="3" id="KW-1185">Reference proteome</keyword>
<protein>
    <submittedName>
        <fullName evidence="2">Uncharacterized protein</fullName>
    </submittedName>
</protein>
<evidence type="ECO:0000313" key="2">
    <source>
        <dbReference type="Ensembl" id="ENSGACP00000039427.1"/>
    </source>
</evidence>
<evidence type="ECO:0000256" key="1">
    <source>
        <dbReference type="SAM" id="MobiDB-lite"/>
    </source>
</evidence>